<evidence type="ECO:0000256" key="1">
    <source>
        <dbReference type="SAM" id="MobiDB-lite"/>
    </source>
</evidence>
<evidence type="ECO:0000313" key="3">
    <source>
        <dbReference type="Proteomes" id="UP001148313"/>
    </source>
</evidence>
<proteinExistence type="predicted"/>
<dbReference type="RefSeq" id="WP_271089650.1">
    <property type="nucleotide sequence ID" value="NZ_JAPJZH010000006.1"/>
</dbReference>
<feature type="compositionally biased region" description="Basic and acidic residues" evidence="1">
    <location>
        <begin position="254"/>
        <end position="263"/>
    </location>
</feature>
<evidence type="ECO:0000313" key="2">
    <source>
        <dbReference type="EMBL" id="MDA4845942.1"/>
    </source>
</evidence>
<keyword evidence="3" id="KW-1185">Reference proteome</keyword>
<feature type="compositionally biased region" description="Basic and acidic residues" evidence="1">
    <location>
        <begin position="95"/>
        <end position="115"/>
    </location>
</feature>
<organism evidence="2 3">
    <name type="scientific">Hoeflea poritis</name>
    <dbReference type="NCBI Taxonomy" id="2993659"/>
    <lineage>
        <taxon>Bacteria</taxon>
        <taxon>Pseudomonadati</taxon>
        <taxon>Pseudomonadota</taxon>
        <taxon>Alphaproteobacteria</taxon>
        <taxon>Hyphomicrobiales</taxon>
        <taxon>Rhizobiaceae</taxon>
        <taxon>Hoeflea</taxon>
    </lineage>
</organism>
<feature type="compositionally biased region" description="Basic and acidic residues" evidence="1">
    <location>
        <begin position="309"/>
        <end position="343"/>
    </location>
</feature>
<protein>
    <submittedName>
        <fullName evidence="2">Uncharacterized protein</fullName>
    </submittedName>
</protein>
<accession>A0ABT4VMJ5</accession>
<dbReference type="EMBL" id="JAPJZH010000006">
    <property type="protein sequence ID" value="MDA4845942.1"/>
    <property type="molecule type" value="Genomic_DNA"/>
</dbReference>
<name>A0ABT4VMJ5_9HYPH</name>
<sequence length="343" mass="37453">MNTKSALSEEDRKQLTDQEIANFEEIEALEAGGSDDDEAAAAQKAEEDAAKAAAAEVEKKSQEAAEAAAKAEAEAKAKDDAEKKAAEDAAAAAEATKKAEEDGKTGDDAENKGGDTDEGSGSEKVAHQPDPKPAAQDLPVFKPPEGADDRLQEIEKSLDDLAEKFDDGEITAKEKRDQEKELQKEQRSLERQIDQAAMSERFAEGQEATRAKEWTDACTTFMDEHKDDYPQGSDAYLMLDSFVRAMNVDSGNARDPRFLEQAHQKVQKLLHPPKGDDTTNKDDPDKNKQRDDPPPTLGNVPASQINDTEDGKFAHIDRLSGEEYEKAVAGLSDKEREEYAARG</sequence>
<feature type="compositionally biased region" description="Basic and acidic residues" evidence="1">
    <location>
        <begin position="273"/>
        <end position="293"/>
    </location>
</feature>
<feature type="compositionally biased region" description="Basic and acidic residues" evidence="1">
    <location>
        <begin position="145"/>
        <end position="193"/>
    </location>
</feature>
<feature type="region of interest" description="Disordered" evidence="1">
    <location>
        <begin position="254"/>
        <end position="343"/>
    </location>
</feature>
<feature type="compositionally biased region" description="Basic and acidic residues" evidence="1">
    <location>
        <begin position="44"/>
        <end position="87"/>
    </location>
</feature>
<dbReference type="Proteomes" id="UP001148313">
    <property type="component" value="Unassembled WGS sequence"/>
</dbReference>
<feature type="region of interest" description="Disordered" evidence="1">
    <location>
        <begin position="28"/>
        <end position="194"/>
    </location>
</feature>
<gene>
    <name evidence="2" type="ORF">OOZ53_11320</name>
</gene>
<feature type="compositionally biased region" description="Acidic residues" evidence="1">
    <location>
        <begin position="28"/>
        <end position="39"/>
    </location>
</feature>
<comment type="caution">
    <text evidence="2">The sequence shown here is derived from an EMBL/GenBank/DDBJ whole genome shotgun (WGS) entry which is preliminary data.</text>
</comment>
<reference evidence="2" key="1">
    <citation type="submission" date="2022-11" db="EMBL/GenBank/DDBJ databases">
        <title>Hoeflea poritis sp. nov., isolated from scleractinian coral Porites lutea.</title>
        <authorList>
            <person name="Zhang G."/>
            <person name="Wei Q."/>
            <person name="Cai L."/>
        </authorList>
    </citation>
    <scope>NUCLEOTIDE SEQUENCE</scope>
    <source>
        <strain evidence="2">E7-10</strain>
    </source>
</reference>